<proteinExistence type="predicted"/>
<dbReference type="Gramene" id="Bo3g083470.1">
    <property type="protein sequence ID" value="Bo3g083470.1"/>
    <property type="gene ID" value="Bo3g083470"/>
</dbReference>
<evidence type="ECO:0000313" key="1">
    <source>
        <dbReference type="EnsemblPlants" id="Bo3g083470.1"/>
    </source>
</evidence>
<dbReference type="AlphaFoldDB" id="A0A0D3BD46"/>
<dbReference type="EnsemblPlants" id="Bo3g083470.1">
    <property type="protein sequence ID" value="Bo3g083470.1"/>
    <property type="gene ID" value="Bo3g083470"/>
</dbReference>
<reference evidence="1 2" key="1">
    <citation type="journal article" date="2014" name="Genome Biol.">
        <title>Transcriptome and methylome profiling reveals relics of genome dominance in the mesopolyploid Brassica oleracea.</title>
        <authorList>
            <person name="Parkin I.A."/>
            <person name="Koh C."/>
            <person name="Tang H."/>
            <person name="Robinson S.J."/>
            <person name="Kagale S."/>
            <person name="Clarke W.E."/>
            <person name="Town C.D."/>
            <person name="Nixon J."/>
            <person name="Krishnakumar V."/>
            <person name="Bidwell S.L."/>
            <person name="Denoeud F."/>
            <person name="Belcram H."/>
            <person name="Links M.G."/>
            <person name="Just J."/>
            <person name="Clarke C."/>
            <person name="Bender T."/>
            <person name="Huebert T."/>
            <person name="Mason A.S."/>
            <person name="Pires J.C."/>
            <person name="Barker G."/>
            <person name="Moore J."/>
            <person name="Walley P.G."/>
            <person name="Manoli S."/>
            <person name="Batley J."/>
            <person name="Edwards D."/>
            <person name="Nelson M.N."/>
            <person name="Wang X."/>
            <person name="Paterson A.H."/>
            <person name="King G."/>
            <person name="Bancroft I."/>
            <person name="Chalhoub B."/>
            <person name="Sharpe A.G."/>
        </authorList>
    </citation>
    <scope>NUCLEOTIDE SEQUENCE</scope>
    <source>
        <strain evidence="1 2">cv. TO1000</strain>
    </source>
</reference>
<sequence>MNRRPVEEGAPSRSTSEFLEVMQSFYHISDAVEFRVPRQGERASSSPEGYFTCYEAFVVRCRLWFPIPEIIVRVLDRFGGTISQLNPLGIQHLIGVLVLSYEHSLSLTIDHFEALLRLQIIKDTYKYRLVPRNFMSVVKGFTSNFNSWKKFFFFVRVDAASVEKSCIPLFRRLPNDRPFINPLAPFPEDIIVVRDLLRNGPFFWTSFTPKRVRKALRFVHPSPALGGEIWSDSEPADQGLDAAPTVATGLNSLKGKDIDLVGSLWKTRTDDYVFEREMELMKGGMKDHAHAETLISPIDGMIHGFWDPIPVSPDTVKTTTDFAGDDGEVNYPADAFGASLSGNFNFDL</sequence>
<dbReference type="PANTHER" id="PTHR31099:SF44">
    <property type="entry name" value="DUF4283 DOMAIN-CONTAINING PROTEIN"/>
    <property type="match status" value="1"/>
</dbReference>
<accession>A0A0D3BD46</accession>
<dbReference type="PANTHER" id="PTHR31099">
    <property type="entry name" value="OS06G0165300 PROTEIN"/>
    <property type="match status" value="1"/>
</dbReference>
<organism evidence="1 2">
    <name type="scientific">Brassica oleracea var. oleracea</name>
    <dbReference type="NCBI Taxonomy" id="109376"/>
    <lineage>
        <taxon>Eukaryota</taxon>
        <taxon>Viridiplantae</taxon>
        <taxon>Streptophyta</taxon>
        <taxon>Embryophyta</taxon>
        <taxon>Tracheophyta</taxon>
        <taxon>Spermatophyta</taxon>
        <taxon>Magnoliopsida</taxon>
        <taxon>eudicotyledons</taxon>
        <taxon>Gunneridae</taxon>
        <taxon>Pentapetalae</taxon>
        <taxon>rosids</taxon>
        <taxon>malvids</taxon>
        <taxon>Brassicales</taxon>
        <taxon>Brassicaceae</taxon>
        <taxon>Brassiceae</taxon>
        <taxon>Brassica</taxon>
    </lineage>
</organism>
<evidence type="ECO:0000313" key="2">
    <source>
        <dbReference type="Proteomes" id="UP000032141"/>
    </source>
</evidence>
<protein>
    <submittedName>
        <fullName evidence="1">Uncharacterized protein</fullName>
    </submittedName>
</protein>
<dbReference type="Proteomes" id="UP000032141">
    <property type="component" value="Chromosome C3"/>
</dbReference>
<keyword evidence="2" id="KW-1185">Reference proteome</keyword>
<reference evidence="1" key="2">
    <citation type="submission" date="2015-03" db="UniProtKB">
        <authorList>
            <consortium name="EnsemblPlants"/>
        </authorList>
    </citation>
    <scope>IDENTIFICATION</scope>
</reference>
<dbReference type="HOGENOM" id="CLU_019862_0_0_1"/>
<name>A0A0D3BD46_BRAOL</name>